<dbReference type="PANTHER" id="PTHR36436:SF6">
    <property type="entry name" value="SLL5081 PROTEIN"/>
    <property type="match status" value="1"/>
</dbReference>
<evidence type="ECO:0000313" key="1">
    <source>
        <dbReference type="EMBL" id="QOV90011.1"/>
    </source>
</evidence>
<organism evidence="1 2">
    <name type="scientific">Humisphaera borealis</name>
    <dbReference type="NCBI Taxonomy" id="2807512"/>
    <lineage>
        <taxon>Bacteria</taxon>
        <taxon>Pseudomonadati</taxon>
        <taxon>Planctomycetota</taxon>
        <taxon>Phycisphaerae</taxon>
        <taxon>Tepidisphaerales</taxon>
        <taxon>Tepidisphaeraceae</taxon>
        <taxon>Humisphaera</taxon>
    </lineage>
</organism>
<dbReference type="InterPro" id="IPR035948">
    <property type="entry name" value="YwqG-like_sf"/>
</dbReference>
<proteinExistence type="predicted"/>
<dbReference type="SUPFAM" id="SSF103032">
    <property type="entry name" value="Hypothetical protein YwqG"/>
    <property type="match status" value="1"/>
</dbReference>
<evidence type="ECO:0000313" key="2">
    <source>
        <dbReference type="Proteomes" id="UP000593765"/>
    </source>
</evidence>
<dbReference type="RefSeq" id="WP_206293079.1">
    <property type="nucleotide sequence ID" value="NZ_CP063458.1"/>
</dbReference>
<keyword evidence="2" id="KW-1185">Reference proteome</keyword>
<accession>A0A7M2WYT5</accession>
<dbReference type="Gene3D" id="2.30.320.10">
    <property type="entry name" value="YwqG-like"/>
    <property type="match status" value="1"/>
</dbReference>
<dbReference type="InterPro" id="IPR015315">
    <property type="entry name" value="DUF1963"/>
</dbReference>
<dbReference type="Pfam" id="PF09234">
    <property type="entry name" value="DUF1963"/>
    <property type="match status" value="1"/>
</dbReference>
<dbReference type="Proteomes" id="UP000593765">
    <property type="component" value="Chromosome"/>
</dbReference>
<name>A0A7M2WYT5_9BACT</name>
<dbReference type="KEGG" id="hbs:IPV69_01155"/>
<reference evidence="1 2" key="1">
    <citation type="submission" date="2020-10" db="EMBL/GenBank/DDBJ databases">
        <title>Wide distribution of Phycisphaera-like planctomycetes from WD2101 soil group in peatlands and genome analysis of the first cultivated representative.</title>
        <authorList>
            <person name="Dedysh S.N."/>
            <person name="Beletsky A.V."/>
            <person name="Ivanova A."/>
            <person name="Kulichevskaya I.S."/>
            <person name="Suzina N.E."/>
            <person name="Philippov D.A."/>
            <person name="Rakitin A.L."/>
            <person name="Mardanov A.V."/>
            <person name="Ravin N.V."/>
        </authorList>
    </citation>
    <scope>NUCLEOTIDE SEQUENCE [LARGE SCALE GENOMIC DNA]</scope>
    <source>
        <strain evidence="1 2">M1803</strain>
    </source>
</reference>
<sequence>MSIELPDGMEPLRAFIESHRRDCWVPVVQSGDGPLDASKFSGTPWLQEGESWPRCMCCGKPMQLFAQVNFGTTPKATQKQFGSRLFQVFLCIEGECLYVETTTPCWLVRFTDGTNQADRIVTPKFRNPLPPKQIIQWAHKDDYPDHPDLEDAGLAFPDSGDVIRCPSINFEAEAPFDDYLALSHVVSGEKIGGWPKWSNISTVYPSCPKCSNPMNEMVFQIGCEDNIPYMLGDGGTAQVVRCQDHPDTLEFTWSCG</sequence>
<protein>
    <submittedName>
        <fullName evidence="1">DUF1963 domain-containing protein</fullName>
    </submittedName>
</protein>
<dbReference type="EMBL" id="CP063458">
    <property type="protein sequence ID" value="QOV90011.1"/>
    <property type="molecule type" value="Genomic_DNA"/>
</dbReference>
<dbReference type="AlphaFoldDB" id="A0A7M2WYT5"/>
<gene>
    <name evidence="1" type="ORF">IPV69_01155</name>
</gene>
<dbReference type="PANTHER" id="PTHR36436">
    <property type="entry name" value="SLL5081 PROTEIN"/>
    <property type="match status" value="1"/>
</dbReference>